<dbReference type="GeneID" id="83630933"/>
<dbReference type="Proteomes" id="UP001165663">
    <property type="component" value="Unassembled WGS sequence"/>
</dbReference>
<feature type="compositionally biased region" description="Low complexity" evidence="1">
    <location>
        <begin position="352"/>
        <end position="365"/>
    </location>
</feature>
<dbReference type="RefSeq" id="WP_236981225.1">
    <property type="nucleotide sequence ID" value="NZ_BRXE01000069.1"/>
</dbReference>
<feature type="compositionally biased region" description="Gly residues" evidence="1">
    <location>
        <begin position="284"/>
        <end position="308"/>
    </location>
</feature>
<keyword evidence="4" id="KW-1185">Reference proteome</keyword>
<proteinExistence type="predicted"/>
<evidence type="ECO:0000313" key="2">
    <source>
        <dbReference type="EMBL" id="GLB85006.1"/>
    </source>
</evidence>
<feature type="region of interest" description="Disordered" evidence="1">
    <location>
        <begin position="231"/>
        <end position="308"/>
    </location>
</feature>
<feature type="compositionally biased region" description="Low complexity" evidence="1">
    <location>
        <begin position="243"/>
        <end position="266"/>
    </location>
</feature>
<comment type="caution">
    <text evidence="3">The sequence shown here is derived from an EMBL/GenBank/DDBJ whole genome shotgun (WGS) entry which is preliminary data.</text>
</comment>
<gene>
    <name evidence="3" type="ORF">Mkiyose1413_46670</name>
    <name evidence="2" type="ORF">SRL2020028_42620</name>
</gene>
<dbReference type="EMBL" id="BRXE01000069">
    <property type="protein sequence ID" value="GLB85006.1"/>
    <property type="molecule type" value="Genomic_DNA"/>
</dbReference>
<reference evidence="3" key="1">
    <citation type="submission" date="2022-08" db="EMBL/GenBank/DDBJ databases">
        <title>Mycobacterium kiyosense sp. nov., scotochromogenic slow-glowing species isolated from respiratory specimens.</title>
        <authorList>
            <person name="Fukano H."/>
            <person name="Kazumi Y."/>
            <person name="Sakagami N."/>
            <person name="Ato M."/>
            <person name="Mitarai S."/>
            <person name="Hoshino Y."/>
        </authorList>
    </citation>
    <scope>NUCLEOTIDE SEQUENCE</scope>
    <source>
        <strain evidence="3">1413</strain>
        <strain evidence="2">SRL2020-028</strain>
    </source>
</reference>
<evidence type="ECO:0000256" key="1">
    <source>
        <dbReference type="SAM" id="MobiDB-lite"/>
    </source>
</evidence>
<feature type="region of interest" description="Disordered" evidence="1">
    <location>
        <begin position="352"/>
        <end position="457"/>
    </location>
</feature>
<protein>
    <submittedName>
        <fullName evidence="3">Uncharacterized protein</fullName>
    </submittedName>
</protein>
<organism evidence="3 4">
    <name type="scientific">Mycobacterium kiyosense</name>
    <dbReference type="NCBI Taxonomy" id="2871094"/>
    <lineage>
        <taxon>Bacteria</taxon>
        <taxon>Bacillati</taxon>
        <taxon>Actinomycetota</taxon>
        <taxon>Actinomycetes</taxon>
        <taxon>Mycobacteriales</taxon>
        <taxon>Mycobacteriaceae</taxon>
        <taxon>Mycobacterium</taxon>
    </lineage>
</organism>
<sequence length="457" mass="46169">MAERYDVAGRLAEGVSAVEHTQSYVRASQLVGYEHPDLTAHLGQLRDWYDSEDGLDLRALDADCAQLRAAGTVAIEALRLQRAQLAGLATAWAGPGADAAVAFLQRHCDVATVLVDEVRAAAQRCESLRDNLWRLVDEKVTTVTRIDDSTLAQRPVWLAAAAAVTAGAGNLEAARQVVVEQVKPYVDNVVRGEWVVAMRSARSGVDACYDMVVDRMAAAVPVYFELPGDLGPTSSARRPDAPRPASAAPAISTMGPVPATAASAPAAVPPAPNPAVAQPDSGTTPGGGGEPSGLGELGGMGGPAGLGELGGMSGPAGLGELGGMSGLGGIGAVVSGIIEELGGLLSSGLGELDEASAPIDPADSADTPEEDAELQHESEPRHEVQEPAAVQALASPGAAATAAEPQGSSPPTPAGQPTAAQPAATPPPASAPQTTEPPPRGSTPCEIAADELPQAGQ</sequence>
<feature type="compositionally biased region" description="Basic and acidic residues" evidence="1">
    <location>
        <begin position="373"/>
        <end position="385"/>
    </location>
</feature>
<evidence type="ECO:0000313" key="4">
    <source>
        <dbReference type="Proteomes" id="UP001064782"/>
    </source>
</evidence>
<dbReference type="Proteomes" id="UP001064782">
    <property type="component" value="Unassembled WGS sequence"/>
</dbReference>
<dbReference type="EMBL" id="BRZI01000054">
    <property type="protein sequence ID" value="GLD32784.1"/>
    <property type="molecule type" value="Genomic_DNA"/>
</dbReference>
<dbReference type="AlphaFoldDB" id="A0A9P3QC25"/>
<accession>A0A9P3QC25</accession>
<feature type="compositionally biased region" description="Pro residues" evidence="1">
    <location>
        <begin position="424"/>
        <end position="441"/>
    </location>
</feature>
<feature type="compositionally biased region" description="Low complexity" evidence="1">
    <location>
        <begin position="392"/>
        <end position="407"/>
    </location>
</feature>
<evidence type="ECO:0000313" key="3">
    <source>
        <dbReference type="EMBL" id="GLD32784.1"/>
    </source>
</evidence>
<name>A0A9P3QC25_9MYCO</name>